<dbReference type="CDD" id="cd08422">
    <property type="entry name" value="PBP2_CrgA_like"/>
    <property type="match status" value="1"/>
</dbReference>
<evidence type="ECO:0000256" key="3">
    <source>
        <dbReference type="ARBA" id="ARBA00023125"/>
    </source>
</evidence>
<evidence type="ECO:0000256" key="2">
    <source>
        <dbReference type="ARBA" id="ARBA00023015"/>
    </source>
</evidence>
<dbReference type="InterPro" id="IPR058163">
    <property type="entry name" value="LysR-type_TF_proteobact-type"/>
</dbReference>
<proteinExistence type="inferred from homology"/>
<dbReference type="EMBL" id="WOEZ01000136">
    <property type="protein sequence ID" value="NPT57726.1"/>
    <property type="molecule type" value="Genomic_DNA"/>
</dbReference>
<dbReference type="Pfam" id="PF03466">
    <property type="entry name" value="LysR_substrate"/>
    <property type="match status" value="1"/>
</dbReference>
<evidence type="ECO:0000256" key="4">
    <source>
        <dbReference type="ARBA" id="ARBA00023163"/>
    </source>
</evidence>
<keyword evidence="3" id="KW-0238">DNA-binding</keyword>
<evidence type="ECO:0000313" key="7">
    <source>
        <dbReference type="Proteomes" id="UP000655523"/>
    </source>
</evidence>
<dbReference type="SUPFAM" id="SSF53850">
    <property type="entry name" value="Periplasmic binding protein-like II"/>
    <property type="match status" value="1"/>
</dbReference>
<gene>
    <name evidence="6" type="ORF">GNZ13_24945</name>
</gene>
<feature type="domain" description="HTH lysR-type" evidence="5">
    <location>
        <begin position="2"/>
        <end position="59"/>
    </location>
</feature>
<dbReference type="PANTHER" id="PTHR30537">
    <property type="entry name" value="HTH-TYPE TRANSCRIPTIONAL REGULATOR"/>
    <property type="match status" value="1"/>
</dbReference>
<dbReference type="PROSITE" id="PS50931">
    <property type="entry name" value="HTH_LYSR"/>
    <property type="match status" value="1"/>
</dbReference>
<dbReference type="GO" id="GO:0003700">
    <property type="term" value="F:DNA-binding transcription factor activity"/>
    <property type="evidence" value="ECO:0007669"/>
    <property type="project" value="InterPro"/>
</dbReference>
<dbReference type="Gene3D" id="3.40.190.290">
    <property type="match status" value="1"/>
</dbReference>
<comment type="caution">
    <text evidence="6">The sequence shown here is derived from an EMBL/GenBank/DDBJ whole genome shotgun (WGS) entry which is preliminary data.</text>
</comment>
<dbReference type="Pfam" id="PF00126">
    <property type="entry name" value="HTH_1"/>
    <property type="match status" value="1"/>
</dbReference>
<dbReference type="PANTHER" id="PTHR30537:SF5">
    <property type="entry name" value="HTH-TYPE TRANSCRIPTIONAL ACTIVATOR TTDR-RELATED"/>
    <property type="match status" value="1"/>
</dbReference>
<name>A0A972NQC9_9BURK</name>
<dbReference type="FunFam" id="1.10.10.10:FF:000001">
    <property type="entry name" value="LysR family transcriptional regulator"/>
    <property type="match status" value="1"/>
</dbReference>
<dbReference type="AlphaFoldDB" id="A0A972NQC9"/>
<comment type="similarity">
    <text evidence="1">Belongs to the LysR transcriptional regulatory family.</text>
</comment>
<organism evidence="6 7">
    <name type="scientific">Paraburkholderia elongata</name>
    <dbReference type="NCBI Taxonomy" id="2675747"/>
    <lineage>
        <taxon>Bacteria</taxon>
        <taxon>Pseudomonadati</taxon>
        <taxon>Pseudomonadota</taxon>
        <taxon>Betaproteobacteria</taxon>
        <taxon>Burkholderiales</taxon>
        <taxon>Burkholderiaceae</taxon>
        <taxon>Paraburkholderia</taxon>
    </lineage>
</organism>
<keyword evidence="2" id="KW-0805">Transcription regulation</keyword>
<evidence type="ECO:0000256" key="1">
    <source>
        <dbReference type="ARBA" id="ARBA00009437"/>
    </source>
</evidence>
<protein>
    <submittedName>
        <fullName evidence="6">LysR family transcriptional regulator</fullName>
    </submittedName>
</protein>
<dbReference type="InterPro" id="IPR036390">
    <property type="entry name" value="WH_DNA-bd_sf"/>
</dbReference>
<dbReference type="InterPro" id="IPR005119">
    <property type="entry name" value="LysR_subst-bd"/>
</dbReference>
<dbReference type="GO" id="GO:0043565">
    <property type="term" value="F:sequence-specific DNA binding"/>
    <property type="evidence" value="ECO:0007669"/>
    <property type="project" value="TreeGrafter"/>
</dbReference>
<keyword evidence="4" id="KW-0804">Transcription</keyword>
<keyword evidence="7" id="KW-1185">Reference proteome</keyword>
<evidence type="ECO:0000313" key="6">
    <source>
        <dbReference type="EMBL" id="NPT57726.1"/>
    </source>
</evidence>
<sequence>MLDLNEIYLFVEVVRAGSFAGAARRLGMPSTTVSRRVQQLEDALKNRLILRTTRKLTLTAVGQAYYEQCAQNIEQLVLASQEAADTHPEPAGPVRVALTADFFEAFPISWITDFLAAYPGITLELVIDNADLDLTSSGVDVAFRPEFLLNENSTRRVIGTSRWRLVAAPNYLECRGIPKFPDELVRHACLLFSRHSGPVTWHLYGPDGHVQVEIRGRFLASTANLVRQAAIEGLGIALLPELLVNQDIEAGRLTAVLDEYRSDESKFCAVFPSHRHIRRVAAMFVEHIQNKLMAIRNE</sequence>
<evidence type="ECO:0000259" key="5">
    <source>
        <dbReference type="PROSITE" id="PS50931"/>
    </source>
</evidence>
<dbReference type="InterPro" id="IPR000847">
    <property type="entry name" value="LysR_HTH_N"/>
</dbReference>
<accession>A0A972NQC9</accession>
<dbReference type="InterPro" id="IPR036388">
    <property type="entry name" value="WH-like_DNA-bd_sf"/>
</dbReference>
<reference evidence="6 7" key="1">
    <citation type="submission" date="2019-11" db="EMBL/GenBank/DDBJ databases">
        <title>Metabolism of dissolved organic matter in forest soils.</title>
        <authorList>
            <person name="Cyle K.T."/>
            <person name="Wilhelm R.C."/>
            <person name="Martinez C.E."/>
        </authorList>
    </citation>
    <scope>NUCLEOTIDE SEQUENCE [LARGE SCALE GENOMIC DNA]</scope>
    <source>
        <strain evidence="6 7">5N</strain>
    </source>
</reference>
<dbReference type="Proteomes" id="UP000655523">
    <property type="component" value="Unassembled WGS sequence"/>
</dbReference>
<dbReference type="RefSeq" id="WP_172169279.1">
    <property type="nucleotide sequence ID" value="NZ_WOEZ01000136.1"/>
</dbReference>
<dbReference type="Gene3D" id="1.10.10.10">
    <property type="entry name" value="Winged helix-like DNA-binding domain superfamily/Winged helix DNA-binding domain"/>
    <property type="match status" value="1"/>
</dbReference>
<dbReference type="SUPFAM" id="SSF46785">
    <property type="entry name" value="Winged helix' DNA-binding domain"/>
    <property type="match status" value="1"/>
</dbReference>
<dbReference type="GO" id="GO:0006351">
    <property type="term" value="P:DNA-templated transcription"/>
    <property type="evidence" value="ECO:0007669"/>
    <property type="project" value="TreeGrafter"/>
</dbReference>